<reference evidence="2" key="1">
    <citation type="submission" date="2021-01" db="EMBL/GenBank/DDBJ databases">
        <title>Whole genome shotgun sequence of Sphaerimonospora thailandensis NBRC 107569.</title>
        <authorList>
            <person name="Komaki H."/>
            <person name="Tamura T."/>
        </authorList>
    </citation>
    <scope>NUCLEOTIDE SEQUENCE</scope>
    <source>
        <strain evidence="2">NBRC 107569</strain>
    </source>
</reference>
<feature type="domain" description="VWFA" evidence="1">
    <location>
        <begin position="27"/>
        <end position="226"/>
    </location>
</feature>
<dbReference type="SMART" id="SM00327">
    <property type="entry name" value="VWA"/>
    <property type="match status" value="1"/>
</dbReference>
<organism evidence="2 3">
    <name type="scientific">Sphaerimonospora thailandensis</name>
    <dbReference type="NCBI Taxonomy" id="795644"/>
    <lineage>
        <taxon>Bacteria</taxon>
        <taxon>Bacillati</taxon>
        <taxon>Actinomycetota</taxon>
        <taxon>Actinomycetes</taxon>
        <taxon>Streptosporangiales</taxon>
        <taxon>Streptosporangiaceae</taxon>
        <taxon>Sphaerimonospora</taxon>
    </lineage>
</organism>
<comment type="caution">
    <text evidence="2">The sequence shown here is derived from an EMBL/GenBank/DDBJ whole genome shotgun (WGS) entry which is preliminary data.</text>
</comment>
<evidence type="ECO:0000313" key="3">
    <source>
        <dbReference type="Proteomes" id="UP000610966"/>
    </source>
</evidence>
<dbReference type="EMBL" id="BOOG01000049">
    <property type="protein sequence ID" value="GIH72320.1"/>
    <property type="molecule type" value="Genomic_DNA"/>
</dbReference>
<name>A0A8J3W1L5_9ACTN</name>
<accession>A0A8J3W1L5</accession>
<keyword evidence="3" id="KW-1185">Reference proteome</keyword>
<dbReference type="SUPFAM" id="SSF53300">
    <property type="entry name" value="vWA-like"/>
    <property type="match status" value="1"/>
</dbReference>
<sequence length="251" mass="27057">MSYVPQDVPYSISPIDFSDGGTAQRLPVVLCLDTSSSMQGEPIEALNTELTGWSRILNNDLQLSSAVDVALVTFGAEGVRAWRGQQAIPSNSTESPFVPGERFTAPKLTAGGVTPMIEALRLAISHVRRYKESLRANGLQYYRPLIFLATDGAPTGPDGHVTSSWREILPELAADREEKRYLLYALGVGDLPPGATEVLASLAPGRNHVLAGLAFRELLQVLSASIDMLKKGKEEDPFAKIFPGQRPAGSP</sequence>
<proteinExistence type="predicted"/>
<dbReference type="InterPro" id="IPR002035">
    <property type="entry name" value="VWF_A"/>
</dbReference>
<dbReference type="Gene3D" id="3.40.50.410">
    <property type="entry name" value="von Willebrand factor, type A domain"/>
    <property type="match status" value="1"/>
</dbReference>
<evidence type="ECO:0000313" key="2">
    <source>
        <dbReference type="EMBL" id="GIH72320.1"/>
    </source>
</evidence>
<dbReference type="InterPro" id="IPR036465">
    <property type="entry name" value="vWFA_dom_sf"/>
</dbReference>
<dbReference type="AlphaFoldDB" id="A0A8J3W1L5"/>
<dbReference type="RefSeq" id="WP_204017984.1">
    <property type="nucleotide sequence ID" value="NZ_BOOG01000049.1"/>
</dbReference>
<dbReference type="Proteomes" id="UP000610966">
    <property type="component" value="Unassembled WGS sequence"/>
</dbReference>
<protein>
    <recommendedName>
        <fullName evidence="1">VWFA domain-containing protein</fullName>
    </recommendedName>
</protein>
<gene>
    <name evidence="2" type="ORF">Mth01_45730</name>
</gene>
<dbReference type="PROSITE" id="PS50234">
    <property type="entry name" value="VWFA"/>
    <property type="match status" value="1"/>
</dbReference>
<evidence type="ECO:0000259" key="1">
    <source>
        <dbReference type="PROSITE" id="PS50234"/>
    </source>
</evidence>